<feature type="transmembrane region" description="Helical" evidence="1">
    <location>
        <begin position="23"/>
        <end position="43"/>
    </location>
</feature>
<feature type="transmembrane region" description="Helical" evidence="1">
    <location>
        <begin position="253"/>
        <end position="271"/>
    </location>
</feature>
<organism evidence="2 3">
    <name type="scientific">Aureimonas jatrophae</name>
    <dbReference type="NCBI Taxonomy" id="1166073"/>
    <lineage>
        <taxon>Bacteria</taxon>
        <taxon>Pseudomonadati</taxon>
        <taxon>Pseudomonadota</taxon>
        <taxon>Alphaproteobacteria</taxon>
        <taxon>Hyphomicrobiales</taxon>
        <taxon>Aurantimonadaceae</taxon>
        <taxon>Aureimonas</taxon>
    </lineage>
</organism>
<evidence type="ECO:0000313" key="3">
    <source>
        <dbReference type="Proteomes" id="UP000198793"/>
    </source>
</evidence>
<reference evidence="2 3" key="1">
    <citation type="submission" date="2016-10" db="EMBL/GenBank/DDBJ databases">
        <authorList>
            <person name="de Groot N.N."/>
        </authorList>
    </citation>
    <scope>NUCLEOTIDE SEQUENCE [LARGE SCALE GENOMIC DNA]</scope>
    <source>
        <strain evidence="3">L7-484,KACC 16230,DSM 25025</strain>
    </source>
</reference>
<feature type="transmembrane region" description="Helical" evidence="1">
    <location>
        <begin position="85"/>
        <end position="104"/>
    </location>
</feature>
<keyword evidence="3" id="KW-1185">Reference proteome</keyword>
<keyword evidence="1" id="KW-0472">Membrane</keyword>
<keyword evidence="1" id="KW-1133">Transmembrane helix</keyword>
<gene>
    <name evidence="2" type="ORF">SAMN05192530_1198</name>
</gene>
<evidence type="ECO:0000256" key="1">
    <source>
        <dbReference type="SAM" id="Phobius"/>
    </source>
</evidence>
<feature type="transmembrane region" description="Helical" evidence="1">
    <location>
        <begin position="58"/>
        <end position="78"/>
    </location>
</feature>
<dbReference type="RefSeq" id="WP_090677215.1">
    <property type="nucleotide sequence ID" value="NZ_FNIT01000019.1"/>
</dbReference>
<keyword evidence="1" id="KW-0812">Transmembrane</keyword>
<dbReference type="AlphaFoldDB" id="A0A1H0NBY2"/>
<feature type="transmembrane region" description="Helical" evidence="1">
    <location>
        <begin position="222"/>
        <end position="247"/>
    </location>
</feature>
<protein>
    <recommendedName>
        <fullName evidence="4">O-antigen ligase</fullName>
    </recommendedName>
</protein>
<feature type="transmembrane region" description="Helical" evidence="1">
    <location>
        <begin position="139"/>
        <end position="160"/>
    </location>
</feature>
<name>A0A1H0NBY2_9HYPH</name>
<proteinExistence type="predicted"/>
<evidence type="ECO:0008006" key="4">
    <source>
        <dbReference type="Google" id="ProtNLM"/>
    </source>
</evidence>
<dbReference type="Proteomes" id="UP000198793">
    <property type="component" value="Unassembled WGS sequence"/>
</dbReference>
<feature type="transmembrane region" description="Helical" evidence="1">
    <location>
        <begin position="110"/>
        <end position="127"/>
    </location>
</feature>
<feature type="transmembrane region" description="Helical" evidence="1">
    <location>
        <begin position="346"/>
        <end position="367"/>
    </location>
</feature>
<dbReference type="STRING" id="1166073.SAMN05192530_1198"/>
<evidence type="ECO:0000313" key="2">
    <source>
        <dbReference type="EMBL" id="SDO90143.1"/>
    </source>
</evidence>
<dbReference type="EMBL" id="FNIT01000019">
    <property type="protein sequence ID" value="SDO90143.1"/>
    <property type="molecule type" value="Genomic_DNA"/>
</dbReference>
<sequence length="452" mass="49851">MSLAIRHAPRSSRLQRPADTTHVLRTYLDGYILVTSLFATFFFDLRGTAEIASLGSTAIWADDLVTLGLGPLIVFCLGARNRLPLAISLFMGIYAIALLRGLAIDPLKTFLGFRLDTVFFALMLSVMTGGIERLGYRRVVQIFTGFGMAVCALSLLRNVFGFELFAATEWTTIPGVLYNDGRTVNAFSVLLLSIAVVLRICVRIETQPPGEHRFRFDAISTLFVLALLLSGQRTASIGLALALGFMLCNRYRGLTYVVVPLIVGTFLTLALTRTPIDASLIEGAAAQYGKGGTFTYRTLIWTGLLENISTWSTFDYLFGMPVGVRPSYYLFTSTHTRLWGGSIHSAYLGTIVNAGLIGSIILFSIYIWRTLVAYIGYVTYSPRRSRFSPELRLCLSMLVLVLGFSYEWRGLNGFAMGVIFALPYSRSTRVGRPPVRSHNGMAIPLQGRSNLA</sequence>
<accession>A0A1H0NBY2</accession>
<feature type="transmembrane region" description="Helical" evidence="1">
    <location>
        <begin position="184"/>
        <end position="202"/>
    </location>
</feature>